<dbReference type="InParanoid" id="G7E9U7"/>
<evidence type="ECO:0000256" key="1">
    <source>
        <dbReference type="SAM" id="MobiDB-lite"/>
    </source>
</evidence>
<sequence length="221" mass="23414">MVWASSLLWSRCNASGVLRSALRLAAVTRSRRCSLRSHRVAPRLAASLKPAKSFVYEMKTTLVVLCGLASTALGTFVGNYVAPTPYQLFNLYCPKMAIKIIDLPLNATSVALSLTHSNGMAIGTAYDIGGGPVTNGIFSGVFNWITDQTKTGQWAVGAHIAYKDGNGQPAVGYAAQQFVVPSRVGARSSFGIASPREHAESESRRSSGGDVVQTAHAHSSV</sequence>
<protein>
    <submittedName>
        <fullName evidence="2">Uncharacterized protein</fullName>
    </submittedName>
</protein>
<accession>G7E9U7</accession>
<comment type="caution">
    <text evidence="2">The sequence shown here is derived from an EMBL/GenBank/DDBJ whole genome shotgun (WGS) entry which is preliminary data.</text>
</comment>
<dbReference type="AlphaFoldDB" id="G7E9U7"/>
<feature type="compositionally biased region" description="Basic and acidic residues" evidence="1">
    <location>
        <begin position="195"/>
        <end position="207"/>
    </location>
</feature>
<dbReference type="EMBL" id="BABT02000220">
    <property type="protein sequence ID" value="GAA99416.1"/>
    <property type="molecule type" value="Genomic_DNA"/>
</dbReference>
<organism evidence="2 3">
    <name type="scientific">Mixia osmundae (strain CBS 9802 / IAM 14324 / JCM 22182 / KY 12970)</name>
    <dbReference type="NCBI Taxonomy" id="764103"/>
    <lineage>
        <taxon>Eukaryota</taxon>
        <taxon>Fungi</taxon>
        <taxon>Dikarya</taxon>
        <taxon>Basidiomycota</taxon>
        <taxon>Pucciniomycotina</taxon>
        <taxon>Mixiomycetes</taxon>
        <taxon>Mixiales</taxon>
        <taxon>Mixiaceae</taxon>
        <taxon>Mixia</taxon>
    </lineage>
</organism>
<reference evidence="2 3" key="1">
    <citation type="journal article" date="2011" name="J. Gen. Appl. Microbiol.">
        <title>Draft genome sequencing of the enigmatic basidiomycete Mixia osmundae.</title>
        <authorList>
            <person name="Nishida H."/>
            <person name="Nagatsuka Y."/>
            <person name="Sugiyama J."/>
        </authorList>
    </citation>
    <scope>NUCLEOTIDE SEQUENCE [LARGE SCALE GENOMIC DNA]</scope>
    <source>
        <strain evidence="3">CBS 9802 / IAM 14324 / JCM 22182 / KY 12970</strain>
    </source>
</reference>
<proteinExistence type="predicted"/>
<keyword evidence="3" id="KW-1185">Reference proteome</keyword>
<gene>
    <name evidence="2" type="primary">Mo06114</name>
    <name evidence="2" type="ORF">E5Q_06114</name>
</gene>
<feature type="region of interest" description="Disordered" evidence="1">
    <location>
        <begin position="192"/>
        <end position="221"/>
    </location>
</feature>
<evidence type="ECO:0000313" key="2">
    <source>
        <dbReference type="EMBL" id="GAA99416.1"/>
    </source>
</evidence>
<evidence type="ECO:0000313" key="3">
    <source>
        <dbReference type="Proteomes" id="UP000009131"/>
    </source>
</evidence>
<dbReference type="HOGENOM" id="CLU_1250944_0_0_1"/>
<reference evidence="2 3" key="2">
    <citation type="journal article" date="2012" name="Open Biol.">
        <title>Characteristics of nucleosomes and linker DNA regions on the genome of the basidiomycete Mixia osmundae revealed by mono- and dinucleosome mapping.</title>
        <authorList>
            <person name="Nishida H."/>
            <person name="Kondo S."/>
            <person name="Matsumoto T."/>
            <person name="Suzuki Y."/>
            <person name="Yoshikawa H."/>
            <person name="Taylor T.D."/>
            <person name="Sugiyama J."/>
        </authorList>
    </citation>
    <scope>NUCLEOTIDE SEQUENCE [LARGE SCALE GENOMIC DNA]</scope>
    <source>
        <strain evidence="3">CBS 9802 / IAM 14324 / JCM 22182 / KY 12970</strain>
    </source>
</reference>
<dbReference type="RefSeq" id="XP_014568650.1">
    <property type="nucleotide sequence ID" value="XM_014713164.1"/>
</dbReference>
<name>G7E9U7_MIXOS</name>
<dbReference type="Proteomes" id="UP000009131">
    <property type="component" value="Unassembled WGS sequence"/>
</dbReference>